<keyword evidence="2" id="KW-1185">Reference proteome</keyword>
<dbReference type="STRING" id="35608.A0A2U1L319"/>
<dbReference type="InterPro" id="IPR012862">
    <property type="entry name" value="DUF1635"/>
</dbReference>
<dbReference type="PANTHER" id="PTHR33431:SF12">
    <property type="entry name" value="HIGH MOBILITY GROUP BOX PROTEIN, PUTATIVE (DUF1635)-RELATED"/>
    <property type="match status" value="1"/>
</dbReference>
<evidence type="ECO:0000313" key="1">
    <source>
        <dbReference type="EMBL" id="PWA43397.1"/>
    </source>
</evidence>
<dbReference type="EMBL" id="PKPP01011844">
    <property type="protein sequence ID" value="PWA43397.1"/>
    <property type="molecule type" value="Genomic_DNA"/>
</dbReference>
<name>A0A2U1L319_ARTAN</name>
<reference evidence="1 2" key="1">
    <citation type="journal article" date="2018" name="Mol. Plant">
        <title>The genome of Artemisia annua provides insight into the evolution of Asteraceae family and artemisinin biosynthesis.</title>
        <authorList>
            <person name="Shen Q."/>
            <person name="Zhang L."/>
            <person name="Liao Z."/>
            <person name="Wang S."/>
            <person name="Yan T."/>
            <person name="Shi P."/>
            <person name="Liu M."/>
            <person name="Fu X."/>
            <person name="Pan Q."/>
            <person name="Wang Y."/>
            <person name="Lv Z."/>
            <person name="Lu X."/>
            <person name="Zhang F."/>
            <person name="Jiang W."/>
            <person name="Ma Y."/>
            <person name="Chen M."/>
            <person name="Hao X."/>
            <person name="Li L."/>
            <person name="Tang Y."/>
            <person name="Lv G."/>
            <person name="Zhou Y."/>
            <person name="Sun X."/>
            <person name="Brodelius P.E."/>
            <person name="Rose J.K.C."/>
            <person name="Tang K."/>
        </authorList>
    </citation>
    <scope>NUCLEOTIDE SEQUENCE [LARGE SCALE GENOMIC DNA]</scope>
    <source>
        <strain evidence="2">cv. Huhao1</strain>
        <tissue evidence="1">Leaf</tissue>
    </source>
</reference>
<evidence type="ECO:0000313" key="2">
    <source>
        <dbReference type="Proteomes" id="UP000245207"/>
    </source>
</evidence>
<dbReference type="Proteomes" id="UP000245207">
    <property type="component" value="Unassembled WGS sequence"/>
</dbReference>
<dbReference type="AlphaFoldDB" id="A0A2U1L319"/>
<organism evidence="1 2">
    <name type="scientific">Artemisia annua</name>
    <name type="common">Sweet wormwood</name>
    <dbReference type="NCBI Taxonomy" id="35608"/>
    <lineage>
        <taxon>Eukaryota</taxon>
        <taxon>Viridiplantae</taxon>
        <taxon>Streptophyta</taxon>
        <taxon>Embryophyta</taxon>
        <taxon>Tracheophyta</taxon>
        <taxon>Spermatophyta</taxon>
        <taxon>Magnoliopsida</taxon>
        <taxon>eudicotyledons</taxon>
        <taxon>Gunneridae</taxon>
        <taxon>Pentapetalae</taxon>
        <taxon>asterids</taxon>
        <taxon>campanulids</taxon>
        <taxon>Asterales</taxon>
        <taxon>Asteraceae</taxon>
        <taxon>Asteroideae</taxon>
        <taxon>Anthemideae</taxon>
        <taxon>Artemisiinae</taxon>
        <taxon>Artemisia</taxon>
    </lineage>
</organism>
<dbReference type="OrthoDB" id="778241at2759"/>
<accession>A0A2U1L319</accession>
<sequence>MDEFSSLWPYHENIDELKQKLLYTTLELEAVKADTSEEIKRNSDYMKQMFQLLKVACQERDEARDQLQKLLSKIMPSNDQQTFNATNPLTTPNCFVGDQHHQGPLMIPTKANSSITESNSLSDAYNHSSSPVESLFDPISSPEFSNINVETPYVQDYSQIGGFSNSLNSSSNMRKVDEATMVMEHMIKGKTLPQQGKLVQAVLEAGPLLQTLLVAGPLPKWRNPPPLQKFNIPPMAVGVDQVTSAQRQSVGNPNKFLNSPMMMLKQSQPYAEMACSSQMMVTGGVSGAGVLSFGDVNFGSNFQGRMLGGCPGVNTFGTIGKRQRLH</sequence>
<gene>
    <name evidence="1" type="ORF">CTI12_AA535930</name>
</gene>
<protein>
    <submittedName>
        <fullName evidence="1">Uncharacterized protein</fullName>
    </submittedName>
</protein>
<dbReference type="PANTHER" id="PTHR33431">
    <property type="entry name" value="ENABLED-LIKE PROTEIN (DUF1635)"/>
    <property type="match status" value="1"/>
</dbReference>
<comment type="caution">
    <text evidence="1">The sequence shown here is derived from an EMBL/GenBank/DDBJ whole genome shotgun (WGS) entry which is preliminary data.</text>
</comment>
<dbReference type="Pfam" id="PF07795">
    <property type="entry name" value="DUF1635"/>
    <property type="match status" value="1"/>
</dbReference>
<proteinExistence type="predicted"/>